<evidence type="ECO:0000313" key="2">
    <source>
        <dbReference type="Proteomes" id="UP000308600"/>
    </source>
</evidence>
<dbReference type="EMBL" id="ML208259">
    <property type="protein sequence ID" value="TFK77408.1"/>
    <property type="molecule type" value="Genomic_DNA"/>
</dbReference>
<organism evidence="1 2">
    <name type="scientific">Pluteus cervinus</name>
    <dbReference type="NCBI Taxonomy" id="181527"/>
    <lineage>
        <taxon>Eukaryota</taxon>
        <taxon>Fungi</taxon>
        <taxon>Dikarya</taxon>
        <taxon>Basidiomycota</taxon>
        <taxon>Agaricomycotina</taxon>
        <taxon>Agaricomycetes</taxon>
        <taxon>Agaricomycetidae</taxon>
        <taxon>Agaricales</taxon>
        <taxon>Pluteineae</taxon>
        <taxon>Pluteaceae</taxon>
        <taxon>Pluteus</taxon>
    </lineage>
</organism>
<gene>
    <name evidence="1" type="ORF">BDN72DRAFT_830569</name>
</gene>
<reference evidence="1 2" key="1">
    <citation type="journal article" date="2019" name="Nat. Ecol. Evol.">
        <title>Megaphylogeny resolves global patterns of mushroom evolution.</title>
        <authorList>
            <person name="Varga T."/>
            <person name="Krizsan K."/>
            <person name="Foldi C."/>
            <person name="Dima B."/>
            <person name="Sanchez-Garcia M."/>
            <person name="Sanchez-Ramirez S."/>
            <person name="Szollosi G.J."/>
            <person name="Szarkandi J.G."/>
            <person name="Papp V."/>
            <person name="Albert L."/>
            <person name="Andreopoulos W."/>
            <person name="Angelini C."/>
            <person name="Antonin V."/>
            <person name="Barry K.W."/>
            <person name="Bougher N.L."/>
            <person name="Buchanan P."/>
            <person name="Buyck B."/>
            <person name="Bense V."/>
            <person name="Catcheside P."/>
            <person name="Chovatia M."/>
            <person name="Cooper J."/>
            <person name="Damon W."/>
            <person name="Desjardin D."/>
            <person name="Finy P."/>
            <person name="Geml J."/>
            <person name="Haridas S."/>
            <person name="Hughes K."/>
            <person name="Justo A."/>
            <person name="Karasinski D."/>
            <person name="Kautmanova I."/>
            <person name="Kiss B."/>
            <person name="Kocsube S."/>
            <person name="Kotiranta H."/>
            <person name="LaButti K.M."/>
            <person name="Lechner B.E."/>
            <person name="Liimatainen K."/>
            <person name="Lipzen A."/>
            <person name="Lukacs Z."/>
            <person name="Mihaltcheva S."/>
            <person name="Morgado L.N."/>
            <person name="Niskanen T."/>
            <person name="Noordeloos M.E."/>
            <person name="Ohm R.A."/>
            <person name="Ortiz-Santana B."/>
            <person name="Ovrebo C."/>
            <person name="Racz N."/>
            <person name="Riley R."/>
            <person name="Savchenko A."/>
            <person name="Shiryaev A."/>
            <person name="Soop K."/>
            <person name="Spirin V."/>
            <person name="Szebenyi C."/>
            <person name="Tomsovsky M."/>
            <person name="Tulloss R.E."/>
            <person name="Uehling J."/>
            <person name="Grigoriev I.V."/>
            <person name="Vagvolgyi C."/>
            <person name="Papp T."/>
            <person name="Martin F.M."/>
            <person name="Miettinen O."/>
            <person name="Hibbett D.S."/>
            <person name="Nagy L.G."/>
        </authorList>
    </citation>
    <scope>NUCLEOTIDE SEQUENCE [LARGE SCALE GENOMIC DNA]</scope>
    <source>
        <strain evidence="1 2">NL-1719</strain>
    </source>
</reference>
<evidence type="ECO:0000313" key="1">
    <source>
        <dbReference type="EMBL" id="TFK77408.1"/>
    </source>
</evidence>
<protein>
    <submittedName>
        <fullName evidence="1">Uncharacterized protein</fullName>
    </submittedName>
</protein>
<dbReference type="Proteomes" id="UP000308600">
    <property type="component" value="Unassembled WGS sequence"/>
</dbReference>
<name>A0ACD3BH12_9AGAR</name>
<keyword evidence="2" id="KW-1185">Reference proteome</keyword>
<accession>A0ACD3BH12</accession>
<sequence length="287" mass="31121">MLRFSIARPLCSLGRPSARFFSVVNTGEDVVQLRTGAKEVSRPVDAQKRDGNSDIRYLRTGGLSLAERLAQKLQGPLPPAEQSSPDSSRPPTRKPKTAPNPVHNSQGAQRGSHPPQNSRAPTPGGSFETRKPKQRKNQNKQRTGQRAATRQSDLPLPFVPSAVPYGGMETAIANDPNREGDITFDIIEAGGEHSEPPMFTTPEQPSTDLQEIFGRIPPGLQPVGHRLKGDYSLYTRPAADFALASEKLNPITQATLAMAHQKGVHLTQRSLVSQIIQSAVKTSSSSQ</sequence>
<proteinExistence type="predicted"/>